<dbReference type="RefSeq" id="WP_212821845.1">
    <property type="nucleotide sequence ID" value="NZ_AP023416.1"/>
</dbReference>
<reference evidence="7" key="1">
    <citation type="submission" date="2020-09" db="EMBL/GenBank/DDBJ databases">
        <title>New species isolated from human feces.</title>
        <authorList>
            <person name="Kitahara M."/>
            <person name="Shigeno Y."/>
            <person name="Shime M."/>
            <person name="Matsumoto Y."/>
            <person name="Nakamura S."/>
            <person name="Motooka D."/>
            <person name="Fukuoka S."/>
            <person name="Nishikawa H."/>
            <person name="Benno Y."/>
        </authorList>
    </citation>
    <scope>NUCLEOTIDE SEQUENCE</scope>
    <source>
        <strain evidence="7">MM35</strain>
        <plasmid evidence="7">pMM35_01</plasmid>
    </source>
</reference>
<sequence>MIRVTAEPGRLTLEGHAGYAPAGQDIVCAAVSALMLALAERMQEKNLVRELIMRPGYMRIAMRGAEKETELVKCGLKQLQRRFPRYVEVKEAGGSFLSMRE</sequence>
<dbReference type="SUPFAM" id="SSF118010">
    <property type="entry name" value="TM1457-like"/>
    <property type="match status" value="1"/>
</dbReference>
<evidence type="ECO:0000256" key="1">
    <source>
        <dbReference type="ARBA" id="ARBA00022517"/>
    </source>
</evidence>
<geneLocation type="plasmid" evidence="7 8">
    <name>pMM35_01</name>
</geneLocation>
<dbReference type="Pfam" id="PF04327">
    <property type="entry name" value="Peptidase_Prp"/>
    <property type="match status" value="1"/>
</dbReference>
<dbReference type="GO" id="GO:0006508">
    <property type="term" value="P:proteolysis"/>
    <property type="evidence" value="ECO:0007669"/>
    <property type="project" value="UniProtKB-KW"/>
</dbReference>
<evidence type="ECO:0000256" key="5">
    <source>
        <dbReference type="ARBA" id="ARBA00044503"/>
    </source>
</evidence>
<evidence type="ECO:0000256" key="6">
    <source>
        <dbReference type="ARBA" id="ARBA00044538"/>
    </source>
</evidence>
<name>A0A810Q2N6_9FIRM</name>
<dbReference type="InterPro" id="IPR036764">
    <property type="entry name" value="Peptidase_Prp_sf"/>
</dbReference>
<keyword evidence="4" id="KW-0788">Thiol protease</keyword>
<dbReference type="CDD" id="cd16332">
    <property type="entry name" value="Prp-like"/>
    <property type="match status" value="1"/>
</dbReference>
<dbReference type="KEGG" id="vfa:MM35RIKEN_22080"/>
<dbReference type="EMBL" id="AP023416">
    <property type="protein sequence ID" value="BCK80016.1"/>
    <property type="molecule type" value="Genomic_DNA"/>
</dbReference>
<dbReference type="GO" id="GO:0042254">
    <property type="term" value="P:ribosome biogenesis"/>
    <property type="evidence" value="ECO:0007669"/>
    <property type="project" value="UniProtKB-KW"/>
</dbReference>
<proteinExistence type="inferred from homology"/>
<evidence type="ECO:0000313" key="8">
    <source>
        <dbReference type="Proteomes" id="UP000681343"/>
    </source>
</evidence>
<evidence type="ECO:0000313" key="7">
    <source>
        <dbReference type="EMBL" id="BCK80016.1"/>
    </source>
</evidence>
<evidence type="ECO:0000256" key="4">
    <source>
        <dbReference type="ARBA" id="ARBA00022807"/>
    </source>
</evidence>
<gene>
    <name evidence="7" type="ORF">MM35RIKEN_22080</name>
</gene>
<keyword evidence="7" id="KW-0614">Plasmid</keyword>
<comment type="similarity">
    <text evidence="5">Belongs to the Prp family.</text>
</comment>
<protein>
    <recommendedName>
        <fullName evidence="6">Ribosomal processing cysteine protease Prp</fullName>
    </recommendedName>
</protein>
<dbReference type="AlphaFoldDB" id="A0A810Q2N6"/>
<dbReference type="GO" id="GO:0008234">
    <property type="term" value="F:cysteine-type peptidase activity"/>
    <property type="evidence" value="ECO:0007669"/>
    <property type="project" value="UniProtKB-KW"/>
</dbReference>
<dbReference type="InterPro" id="IPR007422">
    <property type="entry name" value="Peptidase_Prp"/>
</dbReference>
<evidence type="ECO:0000256" key="2">
    <source>
        <dbReference type="ARBA" id="ARBA00022670"/>
    </source>
</evidence>
<keyword evidence="3" id="KW-0378">Hydrolase</keyword>
<keyword evidence="8" id="KW-1185">Reference proteome</keyword>
<accession>A0A810Q2N6</accession>
<dbReference type="Proteomes" id="UP000681343">
    <property type="component" value="Plasmid pMM35_01"/>
</dbReference>
<evidence type="ECO:0000256" key="3">
    <source>
        <dbReference type="ARBA" id="ARBA00022801"/>
    </source>
</evidence>
<dbReference type="Gene3D" id="3.30.70.1490">
    <property type="entry name" value="Cysteine protease Prp"/>
    <property type="match status" value="1"/>
</dbReference>
<keyword evidence="1" id="KW-0690">Ribosome biogenesis</keyword>
<organism evidence="7 8">
    <name type="scientific">Vescimonas fastidiosa</name>
    <dbReference type="NCBI Taxonomy" id="2714353"/>
    <lineage>
        <taxon>Bacteria</taxon>
        <taxon>Bacillati</taxon>
        <taxon>Bacillota</taxon>
        <taxon>Clostridia</taxon>
        <taxon>Eubacteriales</taxon>
        <taxon>Oscillospiraceae</taxon>
        <taxon>Vescimonas</taxon>
    </lineage>
</organism>
<keyword evidence="2" id="KW-0645">Protease</keyword>